<dbReference type="PANTHER" id="PTHR13282">
    <property type="entry name" value="PROTEIN FAM32A"/>
    <property type="match status" value="1"/>
</dbReference>
<reference evidence="2 3" key="1">
    <citation type="submission" date="2019-02" db="EMBL/GenBank/DDBJ databases">
        <title>Genome sequencing of the rare red list fungi Phellinidium pouzarii.</title>
        <authorList>
            <person name="Buettner E."/>
            <person name="Kellner H."/>
        </authorList>
    </citation>
    <scope>NUCLEOTIDE SEQUENCE [LARGE SCALE GENOMIC DNA]</scope>
    <source>
        <strain evidence="2 3">DSM 108285</strain>
    </source>
</reference>
<keyword evidence="3" id="KW-1185">Reference proteome</keyword>
<organism evidence="2 3">
    <name type="scientific">Phellinidium pouzarii</name>
    <dbReference type="NCBI Taxonomy" id="167371"/>
    <lineage>
        <taxon>Eukaryota</taxon>
        <taxon>Fungi</taxon>
        <taxon>Dikarya</taxon>
        <taxon>Basidiomycota</taxon>
        <taxon>Agaricomycotina</taxon>
        <taxon>Agaricomycetes</taxon>
        <taxon>Hymenochaetales</taxon>
        <taxon>Hymenochaetaceae</taxon>
        <taxon>Phellinidium</taxon>
    </lineage>
</organism>
<feature type="region of interest" description="Disordered" evidence="1">
    <location>
        <begin position="44"/>
        <end position="113"/>
    </location>
</feature>
<evidence type="ECO:0008006" key="4">
    <source>
        <dbReference type="Google" id="ProtNLM"/>
    </source>
</evidence>
<dbReference type="Pfam" id="PF08555">
    <property type="entry name" value="FAM32A"/>
    <property type="match status" value="1"/>
</dbReference>
<sequence>MCVTGTDGLCLVSQVTGLSSTTIMSDYDFRPGGSLRLKTGVIEGGITKKKKKTKGKLKARKNEEEEEARASPTGDGSGREGESSKLDRKSPSGTGSDNKTDAERRFEEVQRRRMAERVNKMAINSHKDRVHLFNAKLEALSEHHDIPKVGPG</sequence>
<evidence type="ECO:0000313" key="2">
    <source>
        <dbReference type="EMBL" id="THH11604.1"/>
    </source>
</evidence>
<dbReference type="PANTHER" id="PTHR13282:SF6">
    <property type="entry name" value="PROTEIN FAM32A"/>
    <property type="match status" value="1"/>
</dbReference>
<dbReference type="EMBL" id="SGPK01000011">
    <property type="protein sequence ID" value="THH11604.1"/>
    <property type="molecule type" value="Genomic_DNA"/>
</dbReference>
<dbReference type="Proteomes" id="UP000308199">
    <property type="component" value="Unassembled WGS sequence"/>
</dbReference>
<name>A0A4S4LHV9_9AGAM</name>
<feature type="compositionally biased region" description="Basic and acidic residues" evidence="1">
    <location>
        <begin position="98"/>
        <end position="113"/>
    </location>
</feature>
<comment type="caution">
    <text evidence="2">The sequence shown here is derived from an EMBL/GenBank/DDBJ whole genome shotgun (WGS) entry which is preliminary data.</text>
</comment>
<feature type="compositionally biased region" description="Basic residues" evidence="1">
    <location>
        <begin position="47"/>
        <end position="59"/>
    </location>
</feature>
<evidence type="ECO:0000313" key="3">
    <source>
        <dbReference type="Proteomes" id="UP000308199"/>
    </source>
</evidence>
<dbReference type="OrthoDB" id="205403at2759"/>
<dbReference type="InterPro" id="IPR013865">
    <property type="entry name" value="FAM32A"/>
</dbReference>
<proteinExistence type="predicted"/>
<dbReference type="GO" id="GO:0005730">
    <property type="term" value="C:nucleolus"/>
    <property type="evidence" value="ECO:0007669"/>
    <property type="project" value="TreeGrafter"/>
</dbReference>
<accession>A0A4S4LHV9</accession>
<evidence type="ECO:0000256" key="1">
    <source>
        <dbReference type="SAM" id="MobiDB-lite"/>
    </source>
</evidence>
<gene>
    <name evidence="2" type="ORF">EW145_g528</name>
</gene>
<dbReference type="AlphaFoldDB" id="A0A4S4LHV9"/>
<feature type="compositionally biased region" description="Basic and acidic residues" evidence="1">
    <location>
        <begin position="77"/>
        <end position="90"/>
    </location>
</feature>
<protein>
    <recommendedName>
        <fullName evidence="4">DUF1754-domain-containing protein</fullName>
    </recommendedName>
</protein>